<evidence type="ECO:0000313" key="1">
    <source>
        <dbReference type="EMBL" id="RFA17136.1"/>
    </source>
</evidence>
<dbReference type="AlphaFoldDB" id="A0A3E0W4I8"/>
<evidence type="ECO:0000313" key="2">
    <source>
        <dbReference type="Proteomes" id="UP000256541"/>
    </source>
</evidence>
<reference evidence="1 2" key="1">
    <citation type="submission" date="2017-04" db="EMBL/GenBank/DDBJ databases">
        <title>Comparative genome analysis of Subtercola boreus.</title>
        <authorList>
            <person name="Cho Y.-J."/>
            <person name="Cho A."/>
            <person name="Kim O.-S."/>
            <person name="Lee J.-I."/>
        </authorList>
    </citation>
    <scope>NUCLEOTIDE SEQUENCE [LARGE SCALE GENOMIC DNA]</scope>
    <source>
        <strain evidence="1 2">P27479</strain>
    </source>
</reference>
<gene>
    <name evidence="1" type="ORF">B7R22_00945</name>
</gene>
<dbReference type="InterPro" id="IPR046485">
    <property type="entry name" value="DUF6578"/>
</dbReference>
<sequence>MEFFIWVDGWQHECCGDPFSVGDDVTWAVNGADKKWLSATLGTGLAESIRYSEEHHDGPTSRTVNATVLGIKAAHCSYGTPDPQMKISRPVVGSTVLQAMTSTPSETPRLAKKDFAGYIVSVRER</sequence>
<dbReference type="OrthoDB" id="2084645at2"/>
<dbReference type="Proteomes" id="UP000256541">
    <property type="component" value="Unassembled WGS sequence"/>
</dbReference>
<dbReference type="EMBL" id="NBXB01000004">
    <property type="protein sequence ID" value="RFA17136.1"/>
    <property type="molecule type" value="Genomic_DNA"/>
</dbReference>
<name>A0A3E0W4I8_9MICO</name>
<accession>A0A3E0W4I8</accession>
<organism evidence="1 2">
    <name type="scientific">Subtercola boreus</name>
    <dbReference type="NCBI Taxonomy" id="120213"/>
    <lineage>
        <taxon>Bacteria</taxon>
        <taxon>Bacillati</taxon>
        <taxon>Actinomycetota</taxon>
        <taxon>Actinomycetes</taxon>
        <taxon>Micrococcales</taxon>
        <taxon>Microbacteriaceae</taxon>
        <taxon>Subtercola</taxon>
    </lineage>
</organism>
<protein>
    <submittedName>
        <fullName evidence="1">Uncharacterized protein</fullName>
    </submittedName>
</protein>
<dbReference type="Pfam" id="PF20218">
    <property type="entry name" value="DUF6578"/>
    <property type="match status" value="1"/>
</dbReference>
<comment type="caution">
    <text evidence="1">The sequence shown here is derived from an EMBL/GenBank/DDBJ whole genome shotgun (WGS) entry which is preliminary data.</text>
</comment>
<dbReference type="RefSeq" id="WP_116409958.1">
    <property type="nucleotide sequence ID" value="NZ_NBXB01000004.1"/>
</dbReference>
<proteinExistence type="predicted"/>